<keyword evidence="2" id="KW-1185">Reference proteome</keyword>
<sequence>MILNPTGKRKADNEVEQGDQVVNHHRLADAIDNGLALVHQFRHADHADNRRIFNQRKILANLRLGKFVPDEFVAASPPSCNSNMTSNAINNSSRQVSQRTDVRIDNIEIQTQATDAKDIVQEIPGNIKDATWHFDDGLRA</sequence>
<protein>
    <submittedName>
        <fullName evidence="1">Uncharacterized protein</fullName>
    </submittedName>
</protein>
<dbReference type="AlphaFoldDB" id="A0A1C4GB83"/>
<dbReference type="EMBL" id="FMBC01000060">
    <property type="protein sequence ID" value="SCC65386.1"/>
    <property type="molecule type" value="Genomic_DNA"/>
</dbReference>
<gene>
    <name evidence="1" type="ORF">GA0061070_106021</name>
</gene>
<accession>A0A1C4GB83</accession>
<reference evidence="2" key="1">
    <citation type="submission" date="2016-08" db="EMBL/GenBank/DDBJ databases">
        <authorList>
            <person name="Varghese N."/>
            <person name="Submissions Spin"/>
        </authorList>
    </citation>
    <scope>NUCLEOTIDE SEQUENCE [LARGE SCALE GENOMIC DNA]</scope>
    <source>
        <strain evidence="2">REICA_142</strain>
    </source>
</reference>
<evidence type="ECO:0000313" key="1">
    <source>
        <dbReference type="EMBL" id="SCC65386.1"/>
    </source>
</evidence>
<proteinExistence type="predicted"/>
<dbReference type="Proteomes" id="UP000198515">
    <property type="component" value="Unassembled WGS sequence"/>
</dbReference>
<organism evidence="1 2">
    <name type="scientific">Kosakonia oryziphila</name>
    <dbReference type="NCBI Taxonomy" id="1005667"/>
    <lineage>
        <taxon>Bacteria</taxon>
        <taxon>Pseudomonadati</taxon>
        <taxon>Pseudomonadota</taxon>
        <taxon>Gammaproteobacteria</taxon>
        <taxon>Enterobacterales</taxon>
        <taxon>Enterobacteriaceae</taxon>
        <taxon>Kosakonia</taxon>
    </lineage>
</organism>
<name>A0A1C4GB83_9ENTR</name>
<evidence type="ECO:0000313" key="2">
    <source>
        <dbReference type="Proteomes" id="UP000198515"/>
    </source>
</evidence>